<keyword evidence="2" id="KW-1185">Reference proteome</keyword>
<organism evidence="1 2">
    <name type="scientific">Meloidogyne enterolobii</name>
    <name type="common">Root-knot nematode worm</name>
    <name type="synonym">Meloidogyne mayaguensis</name>
    <dbReference type="NCBI Taxonomy" id="390850"/>
    <lineage>
        <taxon>Eukaryota</taxon>
        <taxon>Metazoa</taxon>
        <taxon>Ecdysozoa</taxon>
        <taxon>Nematoda</taxon>
        <taxon>Chromadorea</taxon>
        <taxon>Rhabditida</taxon>
        <taxon>Tylenchina</taxon>
        <taxon>Tylenchomorpha</taxon>
        <taxon>Tylenchoidea</taxon>
        <taxon>Meloidogynidae</taxon>
        <taxon>Meloidogyninae</taxon>
        <taxon>Meloidogyne</taxon>
    </lineage>
</organism>
<dbReference type="Proteomes" id="UP001497535">
    <property type="component" value="Unassembled WGS sequence"/>
</dbReference>
<sequence length="62" mass="7477">MSERIVNIGGIEGEMDDFIRKNKDSKGKKVVTESSKVFEGYFPRNKEEEDWIYKVYIFYLRY</sequence>
<accession>A0ACB1APX1</accession>
<protein>
    <submittedName>
        <fullName evidence="1">Uncharacterized protein</fullName>
    </submittedName>
</protein>
<gene>
    <name evidence="1" type="ORF">MENTE1834_LOCUS40248</name>
</gene>
<reference evidence="1" key="1">
    <citation type="submission" date="2023-11" db="EMBL/GenBank/DDBJ databases">
        <authorList>
            <person name="Poullet M."/>
        </authorList>
    </citation>
    <scope>NUCLEOTIDE SEQUENCE</scope>
    <source>
        <strain evidence="1">E1834</strain>
    </source>
</reference>
<name>A0ACB1APX1_MELEN</name>
<dbReference type="EMBL" id="CAVMJV010000094">
    <property type="protein sequence ID" value="CAK5092960.1"/>
    <property type="molecule type" value="Genomic_DNA"/>
</dbReference>
<proteinExistence type="predicted"/>
<comment type="caution">
    <text evidence="1">The sequence shown here is derived from an EMBL/GenBank/DDBJ whole genome shotgun (WGS) entry which is preliminary data.</text>
</comment>
<evidence type="ECO:0000313" key="2">
    <source>
        <dbReference type="Proteomes" id="UP001497535"/>
    </source>
</evidence>
<evidence type="ECO:0000313" key="1">
    <source>
        <dbReference type="EMBL" id="CAK5092960.1"/>
    </source>
</evidence>